<dbReference type="InterPro" id="IPR050627">
    <property type="entry name" value="Nitroreductase/BluB"/>
</dbReference>
<dbReference type="AlphaFoldDB" id="A0A1U9QYY4"/>
<organism evidence="1 2">
    <name type="scientific">Streptomyces niveus</name>
    <name type="common">Streptomyces spheroides</name>
    <dbReference type="NCBI Taxonomy" id="193462"/>
    <lineage>
        <taxon>Bacteria</taxon>
        <taxon>Bacillati</taxon>
        <taxon>Actinomycetota</taxon>
        <taxon>Actinomycetes</taxon>
        <taxon>Kitasatosporales</taxon>
        <taxon>Streptomycetaceae</taxon>
        <taxon>Streptomyces</taxon>
    </lineage>
</organism>
<gene>
    <name evidence="1" type="ORF">BBN63_25525</name>
</gene>
<dbReference type="OrthoDB" id="8156917at2"/>
<dbReference type="Gene3D" id="3.40.109.10">
    <property type="entry name" value="NADH Oxidase"/>
    <property type="match status" value="1"/>
</dbReference>
<dbReference type="PANTHER" id="PTHR23026">
    <property type="entry name" value="NADPH NITROREDUCTASE"/>
    <property type="match status" value="1"/>
</dbReference>
<proteinExistence type="predicted"/>
<dbReference type="EMBL" id="CP018047">
    <property type="protein sequence ID" value="AQU69041.1"/>
    <property type="molecule type" value="Genomic_DNA"/>
</dbReference>
<evidence type="ECO:0000313" key="1">
    <source>
        <dbReference type="EMBL" id="AQU69041.1"/>
    </source>
</evidence>
<dbReference type="InterPro" id="IPR000415">
    <property type="entry name" value="Nitroreductase-like"/>
</dbReference>
<protein>
    <submittedName>
        <fullName evidence="1">Nitroreductase</fullName>
    </submittedName>
</protein>
<dbReference type="PANTHER" id="PTHR23026:SF123">
    <property type="entry name" value="NAD(P)H NITROREDUCTASE RV3131-RELATED"/>
    <property type="match status" value="1"/>
</dbReference>
<dbReference type="RefSeq" id="WP_078077679.1">
    <property type="nucleotide sequence ID" value="NZ_CP018047.1"/>
</dbReference>
<keyword evidence="2" id="KW-1185">Reference proteome</keyword>
<dbReference type="NCBIfam" id="NF047509">
    <property type="entry name" value="Rv3131_FMN_oxido"/>
    <property type="match status" value="1"/>
</dbReference>
<accession>A0A1U9QYY4</accession>
<dbReference type="GO" id="GO:0016491">
    <property type="term" value="F:oxidoreductase activity"/>
    <property type="evidence" value="ECO:0007669"/>
    <property type="project" value="InterPro"/>
</dbReference>
<sequence>MSVQTIDRLTVTGLVSDATAAPSMHNAQPWLFRYAPGTGTITLSADLSRAMTHEDRDGRGLHVGCGAALLNLRVALAHLGRRPETTLLPDPAVPERLATVRIGSPTTTDALAELYPAIRERHTSRFPFTGRRIPPALRDTLGGAARLEGAELTFLSGPHLRSVLDLIADAEGYSLMDPDRNAERAGWTRNSGAGAMKDGVPEYAFGPRKRGGTAPARDFAGLDVVEGRPTADFEDRPQVALLSTAADEPADWLRAGQALERLLLVATGHGLTSSFATQALEWSDLRWLLRDPVSGSGHVQMVLRLGYGPRGPRTPRRSVHEVLTFES</sequence>
<dbReference type="KEGG" id="snw:BBN63_25525"/>
<reference evidence="1 2" key="1">
    <citation type="submission" date="2016-11" db="EMBL/GenBank/DDBJ databases">
        <title>Complete genome sequence of Streptomyces niveus SCSIO 3406.</title>
        <authorList>
            <person name="Zhu Q."/>
            <person name="Cheng W."/>
            <person name="Song Y."/>
            <person name="Li Q."/>
            <person name="Ju J."/>
        </authorList>
    </citation>
    <scope>NUCLEOTIDE SEQUENCE [LARGE SCALE GENOMIC DNA]</scope>
    <source>
        <strain evidence="1 2">SCSIO 3406</strain>
    </source>
</reference>
<dbReference type="Proteomes" id="UP000189677">
    <property type="component" value="Chromosome"/>
</dbReference>
<name>A0A1U9QYY4_STRNV</name>
<dbReference type="SUPFAM" id="SSF55469">
    <property type="entry name" value="FMN-dependent nitroreductase-like"/>
    <property type="match status" value="2"/>
</dbReference>
<evidence type="ECO:0000313" key="2">
    <source>
        <dbReference type="Proteomes" id="UP000189677"/>
    </source>
</evidence>